<dbReference type="EMBL" id="JAODUP010000660">
    <property type="protein sequence ID" value="KAK2145746.1"/>
    <property type="molecule type" value="Genomic_DNA"/>
</dbReference>
<evidence type="ECO:0000313" key="1">
    <source>
        <dbReference type="EMBL" id="KAK2145746.1"/>
    </source>
</evidence>
<feature type="non-terminal residue" evidence="1">
    <location>
        <position position="1"/>
    </location>
</feature>
<proteinExistence type="predicted"/>
<organism evidence="1 2">
    <name type="scientific">Paralvinella palmiformis</name>
    <dbReference type="NCBI Taxonomy" id="53620"/>
    <lineage>
        <taxon>Eukaryota</taxon>
        <taxon>Metazoa</taxon>
        <taxon>Spiralia</taxon>
        <taxon>Lophotrochozoa</taxon>
        <taxon>Annelida</taxon>
        <taxon>Polychaeta</taxon>
        <taxon>Sedentaria</taxon>
        <taxon>Canalipalpata</taxon>
        <taxon>Terebellida</taxon>
        <taxon>Terebelliformia</taxon>
        <taxon>Alvinellidae</taxon>
        <taxon>Paralvinella</taxon>
    </lineage>
</organism>
<dbReference type="Proteomes" id="UP001208570">
    <property type="component" value="Unassembled WGS sequence"/>
</dbReference>
<protein>
    <submittedName>
        <fullName evidence="1">Uncharacterized protein</fullName>
    </submittedName>
</protein>
<sequence length="124" mass="13909">WERQALSDVPFLSVRCVVLPSPKSWLKYSAANLTKSNGLSRSTATVKSCSKSIKPGGISKFIVGLSMTVRKDDTRINDVKRQLQHWRVFAIKSKTQLLELGHTLSSCLYLSTSRSRRTLNALTR</sequence>
<gene>
    <name evidence="1" type="ORF">LSH36_660g04006</name>
</gene>
<accession>A0AAD9J484</accession>
<evidence type="ECO:0000313" key="2">
    <source>
        <dbReference type="Proteomes" id="UP001208570"/>
    </source>
</evidence>
<keyword evidence="2" id="KW-1185">Reference proteome</keyword>
<dbReference type="AlphaFoldDB" id="A0AAD9J484"/>
<name>A0AAD9J484_9ANNE</name>
<comment type="caution">
    <text evidence="1">The sequence shown here is derived from an EMBL/GenBank/DDBJ whole genome shotgun (WGS) entry which is preliminary data.</text>
</comment>
<reference evidence="1" key="1">
    <citation type="journal article" date="2023" name="Mol. Biol. Evol.">
        <title>Third-Generation Sequencing Reveals the Adaptive Role of the Epigenome in Three Deep-Sea Polychaetes.</title>
        <authorList>
            <person name="Perez M."/>
            <person name="Aroh O."/>
            <person name="Sun Y."/>
            <person name="Lan Y."/>
            <person name="Juniper S.K."/>
            <person name="Young C.R."/>
            <person name="Angers B."/>
            <person name="Qian P.Y."/>
        </authorList>
    </citation>
    <scope>NUCLEOTIDE SEQUENCE</scope>
    <source>
        <strain evidence="1">P08H-3</strain>
    </source>
</reference>